<accession>T0RH12</accession>
<evidence type="ECO:0000313" key="3">
    <source>
        <dbReference type="EMBL" id="EQC31593.1"/>
    </source>
</evidence>
<evidence type="ECO:0000313" key="4">
    <source>
        <dbReference type="Proteomes" id="UP000030762"/>
    </source>
</evidence>
<sequence>MAEIAPSVDKHLAPPHHVLLETPTSDRFVDMNCPSMHLQAVDDDDNNHDEPASGAMRWLRGYVAKIRGRDDLPALKEVNPSLEFFVCDRKTLPALAKVPDLASKKARVLWWSFLSSFVGIAILAAMQYSASIYLYPSDQKVTTLIGSFGAMSILVFGAVEAPLAQPRNAILGNTLSAFIGVAIAKVLYTATNIDEYMWVACALSVSLSMVAMQLTDTVHPPGGATALIAVTSGQDIQNLGFFYAVFPVFVGSCILVGVSVIFNNIERQFPRYWLIST</sequence>
<feature type="transmembrane region" description="Helical" evidence="1">
    <location>
        <begin position="141"/>
        <end position="163"/>
    </location>
</feature>
<evidence type="ECO:0000259" key="2">
    <source>
        <dbReference type="Pfam" id="PF04982"/>
    </source>
</evidence>
<feature type="transmembrane region" description="Helical" evidence="1">
    <location>
        <begin position="241"/>
        <end position="262"/>
    </location>
</feature>
<dbReference type="EMBL" id="JH767168">
    <property type="protein sequence ID" value="EQC31593.1"/>
    <property type="molecule type" value="Genomic_DNA"/>
</dbReference>
<dbReference type="OrthoDB" id="2016548at2759"/>
<dbReference type="InterPro" id="IPR007065">
    <property type="entry name" value="HPP"/>
</dbReference>
<protein>
    <recommendedName>
        <fullName evidence="2">HPP transmembrane region domain-containing protein</fullName>
    </recommendedName>
</protein>
<keyword evidence="1" id="KW-0812">Transmembrane</keyword>
<dbReference type="Proteomes" id="UP000030762">
    <property type="component" value="Unassembled WGS sequence"/>
</dbReference>
<dbReference type="GeneID" id="19951490"/>
<evidence type="ECO:0000256" key="1">
    <source>
        <dbReference type="SAM" id="Phobius"/>
    </source>
</evidence>
<keyword evidence="1" id="KW-0472">Membrane</keyword>
<dbReference type="OMA" id="NIDEYMW"/>
<dbReference type="AlphaFoldDB" id="T0RH12"/>
<dbReference type="VEuPathDB" id="FungiDB:SDRG_10763"/>
<organism evidence="3 4">
    <name type="scientific">Saprolegnia diclina (strain VS20)</name>
    <dbReference type="NCBI Taxonomy" id="1156394"/>
    <lineage>
        <taxon>Eukaryota</taxon>
        <taxon>Sar</taxon>
        <taxon>Stramenopiles</taxon>
        <taxon>Oomycota</taxon>
        <taxon>Saprolegniomycetes</taxon>
        <taxon>Saprolegniales</taxon>
        <taxon>Saprolegniaceae</taxon>
        <taxon>Saprolegnia</taxon>
    </lineage>
</organism>
<dbReference type="STRING" id="1156394.T0RH12"/>
<dbReference type="InterPro" id="IPR058581">
    <property type="entry name" value="TM_HPP"/>
</dbReference>
<reference evidence="3 4" key="1">
    <citation type="submission" date="2012-04" db="EMBL/GenBank/DDBJ databases">
        <title>The Genome Sequence of Saprolegnia declina VS20.</title>
        <authorList>
            <consortium name="The Broad Institute Genome Sequencing Platform"/>
            <person name="Russ C."/>
            <person name="Nusbaum C."/>
            <person name="Tyler B."/>
            <person name="van West P."/>
            <person name="Dieguez-Uribeondo J."/>
            <person name="de Bruijn I."/>
            <person name="Tripathy S."/>
            <person name="Jiang R."/>
            <person name="Young S.K."/>
            <person name="Zeng Q."/>
            <person name="Gargeya S."/>
            <person name="Fitzgerald M."/>
            <person name="Haas B."/>
            <person name="Abouelleil A."/>
            <person name="Alvarado L."/>
            <person name="Arachchi H.M."/>
            <person name="Berlin A."/>
            <person name="Chapman S.B."/>
            <person name="Goldberg J."/>
            <person name="Griggs A."/>
            <person name="Gujja S."/>
            <person name="Hansen M."/>
            <person name="Howarth C."/>
            <person name="Imamovic A."/>
            <person name="Larimer J."/>
            <person name="McCowen C."/>
            <person name="Montmayeur A."/>
            <person name="Murphy C."/>
            <person name="Neiman D."/>
            <person name="Pearson M."/>
            <person name="Priest M."/>
            <person name="Roberts A."/>
            <person name="Saif S."/>
            <person name="Shea T."/>
            <person name="Sisk P."/>
            <person name="Sykes S."/>
            <person name="Wortman J."/>
            <person name="Nusbaum C."/>
            <person name="Birren B."/>
        </authorList>
    </citation>
    <scope>NUCLEOTIDE SEQUENCE [LARGE SCALE GENOMIC DNA]</scope>
    <source>
        <strain evidence="3 4">VS20</strain>
    </source>
</reference>
<name>T0RH12_SAPDV</name>
<dbReference type="InParanoid" id="T0RH12"/>
<keyword evidence="4" id="KW-1185">Reference proteome</keyword>
<feature type="domain" description="HPP transmembrane region" evidence="2">
    <location>
        <begin position="105"/>
        <end position="270"/>
    </location>
</feature>
<feature type="transmembrane region" description="Helical" evidence="1">
    <location>
        <begin position="108"/>
        <end position="129"/>
    </location>
</feature>
<dbReference type="RefSeq" id="XP_008614992.1">
    <property type="nucleotide sequence ID" value="XM_008616770.1"/>
</dbReference>
<gene>
    <name evidence="3" type="ORF">SDRG_10763</name>
</gene>
<keyword evidence="1" id="KW-1133">Transmembrane helix</keyword>
<dbReference type="PANTHER" id="PTHR33741:SF5">
    <property type="entry name" value="TRANSMEMBRANE PROTEIN DDB_G0269096-RELATED"/>
    <property type="match status" value="1"/>
</dbReference>
<feature type="transmembrane region" description="Helical" evidence="1">
    <location>
        <begin position="169"/>
        <end position="188"/>
    </location>
</feature>
<proteinExistence type="predicted"/>
<dbReference type="Pfam" id="PF04982">
    <property type="entry name" value="TM_HPP"/>
    <property type="match status" value="1"/>
</dbReference>
<dbReference type="eggNOG" id="ENOG502S3SU">
    <property type="taxonomic scope" value="Eukaryota"/>
</dbReference>
<dbReference type="PANTHER" id="PTHR33741">
    <property type="entry name" value="TRANSMEMBRANE PROTEIN DDB_G0269096-RELATED"/>
    <property type="match status" value="1"/>
</dbReference>